<dbReference type="EC" id="3.1.3.2" evidence="6"/>
<dbReference type="Pfam" id="PF00328">
    <property type="entry name" value="His_Phos_2"/>
    <property type="match status" value="1"/>
</dbReference>
<feature type="chain" id="PRO_5011966963" evidence="5">
    <location>
        <begin position="24"/>
        <end position="491"/>
    </location>
</feature>
<evidence type="ECO:0000256" key="1">
    <source>
        <dbReference type="ARBA" id="ARBA00005375"/>
    </source>
</evidence>
<evidence type="ECO:0000256" key="4">
    <source>
        <dbReference type="SAM" id="Phobius"/>
    </source>
</evidence>
<dbReference type="AlphaFoldDB" id="A0A1Z5K327"/>
<evidence type="ECO:0000256" key="3">
    <source>
        <dbReference type="SAM" id="MobiDB-lite"/>
    </source>
</evidence>
<dbReference type="SUPFAM" id="SSF53254">
    <property type="entry name" value="Phosphoglycerate mutase-like"/>
    <property type="match status" value="1"/>
</dbReference>
<keyword evidence="4" id="KW-0812">Transmembrane</keyword>
<feature type="compositionally biased region" description="Basic and acidic residues" evidence="3">
    <location>
        <begin position="476"/>
        <end position="485"/>
    </location>
</feature>
<dbReference type="Gene3D" id="3.40.50.1240">
    <property type="entry name" value="Phosphoglycerate mutase-like"/>
    <property type="match status" value="1"/>
</dbReference>
<dbReference type="CDD" id="cd07061">
    <property type="entry name" value="HP_HAP_like"/>
    <property type="match status" value="1"/>
</dbReference>
<protein>
    <submittedName>
        <fullName evidence="6">Lysosomal acid phosphatase</fullName>
        <ecNumber evidence="6">3.1.3.2</ecNumber>
    </submittedName>
</protein>
<reference evidence="6 7" key="1">
    <citation type="journal article" date="2015" name="Plant Cell">
        <title>Oil accumulation by the oleaginous diatom Fistulifera solaris as revealed by the genome and transcriptome.</title>
        <authorList>
            <person name="Tanaka T."/>
            <person name="Maeda Y."/>
            <person name="Veluchamy A."/>
            <person name="Tanaka M."/>
            <person name="Abida H."/>
            <person name="Marechal E."/>
            <person name="Bowler C."/>
            <person name="Muto M."/>
            <person name="Sunaga Y."/>
            <person name="Tanaka M."/>
            <person name="Yoshino T."/>
            <person name="Taniguchi T."/>
            <person name="Fukuda Y."/>
            <person name="Nemoto M."/>
            <person name="Matsumoto M."/>
            <person name="Wong P.S."/>
            <person name="Aburatani S."/>
            <person name="Fujibuchi W."/>
        </authorList>
    </citation>
    <scope>NUCLEOTIDE SEQUENCE [LARGE SCALE GENOMIC DNA]</scope>
    <source>
        <strain evidence="6 7">JPCC DA0580</strain>
    </source>
</reference>
<dbReference type="InterPro" id="IPR050645">
    <property type="entry name" value="Histidine_acid_phosphatase"/>
</dbReference>
<evidence type="ECO:0000313" key="7">
    <source>
        <dbReference type="Proteomes" id="UP000198406"/>
    </source>
</evidence>
<comment type="similarity">
    <text evidence="1">Belongs to the histidine acid phosphatase family.</text>
</comment>
<evidence type="ECO:0000256" key="5">
    <source>
        <dbReference type="SAM" id="SignalP"/>
    </source>
</evidence>
<dbReference type="GO" id="GO:0003993">
    <property type="term" value="F:acid phosphatase activity"/>
    <property type="evidence" value="ECO:0007669"/>
    <property type="project" value="UniProtKB-EC"/>
</dbReference>
<dbReference type="Proteomes" id="UP000198406">
    <property type="component" value="Unassembled WGS sequence"/>
</dbReference>
<keyword evidence="2 6" id="KW-0378">Hydrolase</keyword>
<evidence type="ECO:0000256" key="2">
    <source>
        <dbReference type="ARBA" id="ARBA00022801"/>
    </source>
</evidence>
<keyword evidence="5" id="KW-0732">Signal</keyword>
<accession>A0A1Z5K327</accession>
<sequence>MIFNLFLFRALTAVGLLSLSSQAMTLGQIHIITRHGSRYVLTKNHTSLGEGTSAFLTSTGIQQMHDLGIQLRDKYSDHFTFLPNYDPELVYFESSDFDRTIVSASALASGFFHVENSTVPVHVPVHTFKLENDLYIRAYDKCSQFTKELNALYKSQKWIQVQQENDRLLRKLATIKSFQKYADSDGRVSLAQVWNVYDAIYVAKSECESNAPDARVVCESLEDPFVKDVLSEDDFEQLRRLVGKSEFMRYRTPSAARFVAYNLLARITSRIVFEDGKFSREDGSAKIYLYSGHYPLLLAIFAALDHTYSDDGIPNYSAAIVIEVYEDEKKEKRVVYYYHGGQGLEDTTIQSPVRFLGRHCDADSCPFENMLQLVEDWSEKTWCDTCGGNSQVDICLQYEEVECEARTGLATFGGAVLGLLVGLIGMFFWGRASNEKKTTTANHSSEQPLEYSRNEVSSAQHDDEQNVSPISMGNAEFEHQDDKSEGGAAFL</sequence>
<dbReference type="InterPro" id="IPR029033">
    <property type="entry name" value="His_PPase_superfam"/>
</dbReference>
<feature type="region of interest" description="Disordered" evidence="3">
    <location>
        <begin position="438"/>
        <end position="491"/>
    </location>
</feature>
<comment type="caution">
    <text evidence="6">The sequence shown here is derived from an EMBL/GenBank/DDBJ whole genome shotgun (WGS) entry which is preliminary data.</text>
</comment>
<dbReference type="PANTHER" id="PTHR11567">
    <property type="entry name" value="ACID PHOSPHATASE-RELATED"/>
    <property type="match status" value="1"/>
</dbReference>
<organism evidence="6 7">
    <name type="scientific">Fistulifera solaris</name>
    <name type="common">Oleaginous diatom</name>
    <dbReference type="NCBI Taxonomy" id="1519565"/>
    <lineage>
        <taxon>Eukaryota</taxon>
        <taxon>Sar</taxon>
        <taxon>Stramenopiles</taxon>
        <taxon>Ochrophyta</taxon>
        <taxon>Bacillariophyta</taxon>
        <taxon>Bacillariophyceae</taxon>
        <taxon>Bacillariophycidae</taxon>
        <taxon>Naviculales</taxon>
        <taxon>Naviculaceae</taxon>
        <taxon>Fistulifera</taxon>
    </lineage>
</organism>
<keyword evidence="4" id="KW-1133">Transmembrane helix</keyword>
<proteinExistence type="inferred from homology"/>
<keyword evidence="7" id="KW-1185">Reference proteome</keyword>
<dbReference type="EMBL" id="BDSP01000151">
    <property type="protein sequence ID" value="GAX20663.1"/>
    <property type="molecule type" value="Genomic_DNA"/>
</dbReference>
<keyword evidence="4" id="KW-0472">Membrane</keyword>
<dbReference type="InParanoid" id="A0A1Z5K327"/>
<dbReference type="OrthoDB" id="258392at2759"/>
<feature type="signal peptide" evidence="5">
    <location>
        <begin position="1"/>
        <end position="23"/>
    </location>
</feature>
<gene>
    <name evidence="6" type="ORF">FisN_32Hh050</name>
</gene>
<feature type="transmembrane region" description="Helical" evidence="4">
    <location>
        <begin position="409"/>
        <end position="429"/>
    </location>
</feature>
<name>A0A1Z5K327_FISSO</name>
<evidence type="ECO:0000313" key="6">
    <source>
        <dbReference type="EMBL" id="GAX20663.1"/>
    </source>
</evidence>
<dbReference type="InterPro" id="IPR000560">
    <property type="entry name" value="His_Pase_clade-2"/>
</dbReference>
<dbReference type="PANTHER" id="PTHR11567:SF110">
    <property type="entry name" value="2-PHOSPHOXYLOSE PHOSPHATASE 1"/>
    <property type="match status" value="1"/>
</dbReference>